<protein>
    <recommendedName>
        <fullName evidence="3">UBX domain-containing protein</fullName>
    </recommendedName>
</protein>
<dbReference type="Pfam" id="PF00789">
    <property type="entry name" value="UBX"/>
    <property type="match status" value="1"/>
</dbReference>
<dbReference type="Gene3D" id="3.10.20.90">
    <property type="entry name" value="Phosphatidylinositol 3-kinase Catalytic Subunit, Chain A, domain 1"/>
    <property type="match status" value="1"/>
</dbReference>
<dbReference type="PANTHER" id="PTHR23322">
    <property type="entry name" value="FAS-ASSOCIATED PROTEIN"/>
    <property type="match status" value="1"/>
</dbReference>
<dbReference type="SUPFAM" id="SSF54236">
    <property type="entry name" value="Ubiquitin-like"/>
    <property type="match status" value="1"/>
</dbReference>
<dbReference type="InterPro" id="IPR029071">
    <property type="entry name" value="Ubiquitin-like_domsf"/>
</dbReference>
<dbReference type="InterPro" id="IPR001012">
    <property type="entry name" value="UBX_dom"/>
</dbReference>
<organism evidence="4 5">
    <name type="scientific">Brassica napus</name>
    <name type="common">Rape</name>
    <dbReference type="NCBI Taxonomy" id="3708"/>
    <lineage>
        <taxon>Eukaryota</taxon>
        <taxon>Viridiplantae</taxon>
        <taxon>Streptophyta</taxon>
        <taxon>Embryophyta</taxon>
        <taxon>Tracheophyta</taxon>
        <taxon>Spermatophyta</taxon>
        <taxon>Magnoliopsida</taxon>
        <taxon>eudicotyledons</taxon>
        <taxon>Gunneridae</taxon>
        <taxon>Pentapetalae</taxon>
        <taxon>rosids</taxon>
        <taxon>malvids</taxon>
        <taxon>Brassicales</taxon>
        <taxon>Brassicaceae</taxon>
        <taxon>Brassiceae</taxon>
        <taxon>Brassica</taxon>
    </lineage>
</organism>
<evidence type="ECO:0000313" key="4">
    <source>
        <dbReference type="EMBL" id="KAH0879808.1"/>
    </source>
</evidence>
<comment type="caution">
    <text evidence="4">The sequence shown here is derived from an EMBL/GenBank/DDBJ whole genome shotgun (WGS) entry which is preliminary data.</text>
</comment>
<gene>
    <name evidence="4" type="ORF">HID58_067202</name>
</gene>
<dbReference type="InterPro" id="IPR050730">
    <property type="entry name" value="UBX_domain-protein"/>
</dbReference>
<feature type="non-terminal residue" evidence="4">
    <location>
        <position position="1"/>
    </location>
</feature>
<feature type="region of interest" description="Disordered" evidence="2">
    <location>
        <begin position="70"/>
        <end position="90"/>
    </location>
</feature>
<keyword evidence="5" id="KW-1185">Reference proteome</keyword>
<dbReference type="Proteomes" id="UP000824890">
    <property type="component" value="Unassembled WGS sequence"/>
</dbReference>
<keyword evidence="1" id="KW-0833">Ubl conjugation pathway</keyword>
<feature type="domain" description="UBX" evidence="3">
    <location>
        <begin position="118"/>
        <end position="169"/>
    </location>
</feature>
<sequence>RHIASTVKGCLLRVEDIGCAAMADTIHTLHSQKLQKTSQCKHVPKCLMVEEANHLQNNLAAEKIRRGGDLRERAKREAAERETDRVRMTPEKALALGDDPEKVPDVAQVPKWRKKREEILYDCVDSLGVLETEEYSLITNFPRTVYGRDKESMSLKDAGLHPQASLFIEIH</sequence>
<accession>A0ABQ7ZI50</accession>
<proteinExistence type="predicted"/>
<evidence type="ECO:0000256" key="2">
    <source>
        <dbReference type="SAM" id="MobiDB-lite"/>
    </source>
</evidence>
<reference evidence="4 5" key="1">
    <citation type="submission" date="2021-05" db="EMBL/GenBank/DDBJ databases">
        <title>Genome Assembly of Synthetic Allotetraploid Brassica napus Reveals Homoeologous Exchanges between Subgenomes.</title>
        <authorList>
            <person name="Davis J.T."/>
        </authorList>
    </citation>
    <scope>NUCLEOTIDE SEQUENCE [LARGE SCALE GENOMIC DNA]</scope>
    <source>
        <strain evidence="5">cv. Da-Ae</strain>
        <tissue evidence="4">Seedling</tissue>
    </source>
</reference>
<dbReference type="CDD" id="cd01767">
    <property type="entry name" value="UBX"/>
    <property type="match status" value="1"/>
</dbReference>
<name>A0ABQ7ZI50_BRANA</name>
<dbReference type="EMBL" id="JAGKQM010000015">
    <property type="protein sequence ID" value="KAH0879808.1"/>
    <property type="molecule type" value="Genomic_DNA"/>
</dbReference>
<evidence type="ECO:0000256" key="1">
    <source>
        <dbReference type="ARBA" id="ARBA00022786"/>
    </source>
</evidence>
<evidence type="ECO:0000259" key="3">
    <source>
        <dbReference type="Pfam" id="PF00789"/>
    </source>
</evidence>
<evidence type="ECO:0000313" key="5">
    <source>
        <dbReference type="Proteomes" id="UP000824890"/>
    </source>
</evidence>
<dbReference type="PANTHER" id="PTHR23322:SF1">
    <property type="entry name" value="FAS-ASSOCIATED FACTOR 2"/>
    <property type="match status" value="1"/>
</dbReference>